<dbReference type="GO" id="GO:0003700">
    <property type="term" value="F:DNA-binding transcription factor activity"/>
    <property type="evidence" value="ECO:0007669"/>
    <property type="project" value="InterPro"/>
</dbReference>
<protein>
    <submittedName>
        <fullName evidence="3">Transcriptional regulator PA2737, MerR family</fullName>
    </submittedName>
</protein>
<dbReference type="Gene3D" id="1.10.1660.10">
    <property type="match status" value="1"/>
</dbReference>
<evidence type="ECO:0000313" key="3">
    <source>
        <dbReference type="EMBL" id="VAW04395.1"/>
    </source>
</evidence>
<name>A0A3B0SEJ2_9ZZZZ</name>
<dbReference type="Pfam" id="PF13411">
    <property type="entry name" value="MerR_1"/>
    <property type="match status" value="1"/>
</dbReference>
<dbReference type="InterPro" id="IPR009061">
    <property type="entry name" value="DNA-bd_dom_put_sf"/>
</dbReference>
<dbReference type="InterPro" id="IPR000551">
    <property type="entry name" value="MerR-type_HTH_dom"/>
</dbReference>
<dbReference type="PANTHER" id="PTHR30204:SF15">
    <property type="entry name" value="BLL5018 PROTEIN"/>
    <property type="match status" value="1"/>
</dbReference>
<evidence type="ECO:0000259" key="2">
    <source>
        <dbReference type="PROSITE" id="PS50937"/>
    </source>
</evidence>
<feature type="domain" description="HTH merR-type" evidence="2">
    <location>
        <begin position="14"/>
        <end position="82"/>
    </location>
</feature>
<gene>
    <name evidence="3" type="ORF">MNBD_ALPHA05-1824</name>
</gene>
<accession>A0A3B0SEJ2</accession>
<dbReference type="PANTHER" id="PTHR30204">
    <property type="entry name" value="REDOX-CYCLING DRUG-SENSING TRANSCRIPTIONAL ACTIVATOR SOXR"/>
    <property type="match status" value="1"/>
</dbReference>
<reference evidence="3" key="1">
    <citation type="submission" date="2018-06" db="EMBL/GenBank/DDBJ databases">
        <authorList>
            <person name="Zhirakovskaya E."/>
        </authorList>
    </citation>
    <scope>NUCLEOTIDE SEQUENCE</scope>
</reference>
<dbReference type="InterPro" id="IPR047057">
    <property type="entry name" value="MerR_fam"/>
</dbReference>
<keyword evidence="1" id="KW-0238">DNA-binding</keyword>
<organism evidence="3">
    <name type="scientific">hydrothermal vent metagenome</name>
    <dbReference type="NCBI Taxonomy" id="652676"/>
    <lineage>
        <taxon>unclassified sequences</taxon>
        <taxon>metagenomes</taxon>
        <taxon>ecological metagenomes</taxon>
    </lineage>
</organism>
<evidence type="ECO:0000256" key="1">
    <source>
        <dbReference type="ARBA" id="ARBA00023125"/>
    </source>
</evidence>
<dbReference type="SUPFAM" id="SSF46955">
    <property type="entry name" value="Putative DNA-binding domain"/>
    <property type="match status" value="1"/>
</dbReference>
<dbReference type="PROSITE" id="PS50937">
    <property type="entry name" value="HTH_MERR_2"/>
    <property type="match status" value="1"/>
</dbReference>
<dbReference type="EMBL" id="UOEH01000434">
    <property type="protein sequence ID" value="VAW04395.1"/>
    <property type="molecule type" value="Genomic_DNA"/>
</dbReference>
<dbReference type="SMART" id="SM00422">
    <property type="entry name" value="HTH_MERR"/>
    <property type="match status" value="1"/>
</dbReference>
<dbReference type="AlphaFoldDB" id="A0A3B0SEJ2"/>
<dbReference type="GO" id="GO:0003677">
    <property type="term" value="F:DNA binding"/>
    <property type="evidence" value="ECO:0007669"/>
    <property type="project" value="UniProtKB-KW"/>
</dbReference>
<sequence length="182" mass="20191">MGQSVAKSAEAFRTISEAAKELDVPQHVLRHWEEVFGQVRPMRRAGGRRYYRPLDLDLLRGIRVLLYDQRYTTKGVQKIFKDEGIKYISELGRRVAAGQSIDIRPVIDDDGALPKAAANGADDDVLELGADARVAPAPPQMSADIRKTLTALLARLEKVQEALDEATLALEAIDVVDEERRA</sequence>
<proteinExistence type="predicted"/>